<dbReference type="SUPFAM" id="SSF49785">
    <property type="entry name" value="Galactose-binding domain-like"/>
    <property type="match status" value="1"/>
</dbReference>
<keyword evidence="1" id="KW-1133">Transmembrane helix</keyword>
<dbReference type="InterPro" id="IPR003961">
    <property type="entry name" value="FN3_dom"/>
</dbReference>
<dbReference type="SUPFAM" id="SSF49265">
    <property type="entry name" value="Fibronectin type III"/>
    <property type="match status" value="1"/>
</dbReference>
<proteinExistence type="predicted"/>
<evidence type="ECO:0000259" key="2">
    <source>
        <dbReference type="PROSITE" id="PS50853"/>
    </source>
</evidence>
<protein>
    <recommendedName>
        <fullName evidence="2">Fibronectin type-III domain-containing protein</fullName>
    </recommendedName>
</protein>
<dbReference type="CDD" id="cd00063">
    <property type="entry name" value="FN3"/>
    <property type="match status" value="1"/>
</dbReference>
<dbReference type="SMART" id="SM00060">
    <property type="entry name" value="FN3"/>
    <property type="match status" value="3"/>
</dbReference>
<sequence length="474" mass="52886">MACSEWKMRIKKFFIVVPVLLGILFVGDTSAFAQGKDVLSGRVGKAQYGSSYITSLTDGNLQTSDTLSNGEVIIDLASPVRVSGFRFTKVGGSSNRMDVYFYTEGATLKREYRNTDSGYLQAVDIKGVKKIGLKNMSNGDYFTLAEVNLYEYESVPPSDITDLKENIKHDSVEFTYKNPKSNFSHLRIYRDGQVLASDVKEEKFTDKGLTPETEHTYKFVSVSPDGLESKGIEKKIKTVKEPLPDEIKDLQEDEITHTYVKFSYKFPKNNFDHVKIYRDDKVIADNVNVEEFIDKGLKGSMEYTYKFVSVSSTGLESNGIVKKVKTDEEPNLNKPFKPSNFDVTPKDGSLVVNLLSQNLGVPIKGYHIFIDGVKVNDSLVTSRSYAVKGLQNGQTYGVQIKAVSKWNIESDLSNVVNGIPKVPVIPEVTFSFGLGALVDGITNWFLGIWPIVAFSIAIPLAFIVAFNTKKLFMR</sequence>
<name>A0A9W5Q9Y1_BACCE</name>
<gene>
    <name evidence="3" type="ORF">IGU_06865</name>
</gene>
<dbReference type="InterPro" id="IPR036116">
    <property type="entry name" value="FN3_sf"/>
</dbReference>
<comment type="caution">
    <text evidence="3">The sequence shown here is derived from an EMBL/GenBank/DDBJ whole genome shotgun (WGS) entry which is preliminary data.</text>
</comment>
<dbReference type="InterPro" id="IPR013783">
    <property type="entry name" value="Ig-like_fold"/>
</dbReference>
<organism evidence="3 4">
    <name type="scientific">Bacillus cereus ISP2954</name>
    <dbReference type="NCBI Taxonomy" id="1053215"/>
    <lineage>
        <taxon>Bacteria</taxon>
        <taxon>Bacillati</taxon>
        <taxon>Bacillota</taxon>
        <taxon>Bacilli</taxon>
        <taxon>Bacillales</taxon>
        <taxon>Bacillaceae</taxon>
        <taxon>Bacillus</taxon>
        <taxon>Bacillus cereus group</taxon>
    </lineage>
</organism>
<dbReference type="EMBL" id="AHEJ01000128">
    <property type="protein sequence ID" value="EOP50029.1"/>
    <property type="molecule type" value="Genomic_DNA"/>
</dbReference>
<evidence type="ECO:0000313" key="3">
    <source>
        <dbReference type="EMBL" id="EOP50029.1"/>
    </source>
</evidence>
<reference evidence="3 4" key="1">
    <citation type="submission" date="2012-12" db="EMBL/GenBank/DDBJ databases">
        <title>The Genome Sequence of Bacillus cereus ISP2954.</title>
        <authorList>
            <consortium name="The Broad Institute Genome Sequencing Platform"/>
            <consortium name="The Broad Institute Genome Sequencing Center for Infectious Disease"/>
            <person name="Feldgarden M."/>
            <person name="Van der Auwera G.A."/>
            <person name="Mahillon J."/>
            <person name="Duprez V."/>
            <person name="Timmery S."/>
            <person name="Mattelet C."/>
            <person name="Dierick K."/>
            <person name="Sun M."/>
            <person name="Yu Z."/>
            <person name="Zhu L."/>
            <person name="Hu X."/>
            <person name="Shank E.B."/>
            <person name="Swiecicka I."/>
            <person name="Hansen B.M."/>
            <person name="Andrup L."/>
            <person name="Walker B."/>
            <person name="Young S.K."/>
            <person name="Zeng Q."/>
            <person name="Gargeya S."/>
            <person name="Fitzgerald M."/>
            <person name="Haas B."/>
            <person name="Abouelleil A."/>
            <person name="Alvarado L."/>
            <person name="Arachchi H.M."/>
            <person name="Berlin A.M."/>
            <person name="Chapman S.B."/>
            <person name="Dewar J."/>
            <person name="Goldberg J."/>
            <person name="Griggs A."/>
            <person name="Gujja S."/>
            <person name="Hansen M."/>
            <person name="Howarth C."/>
            <person name="Imamovic A."/>
            <person name="Larimer J."/>
            <person name="McCowan C."/>
            <person name="Murphy C."/>
            <person name="Neiman D."/>
            <person name="Pearson M."/>
            <person name="Priest M."/>
            <person name="Roberts A."/>
            <person name="Saif S."/>
            <person name="Shea T."/>
            <person name="Sisk P."/>
            <person name="Sykes S."/>
            <person name="Wortman J."/>
            <person name="Nusbaum C."/>
            <person name="Birren B."/>
        </authorList>
    </citation>
    <scope>NUCLEOTIDE SEQUENCE [LARGE SCALE GENOMIC DNA]</scope>
    <source>
        <strain evidence="3 4">ISP2954</strain>
    </source>
</reference>
<dbReference type="InterPro" id="IPR008979">
    <property type="entry name" value="Galactose-bd-like_sf"/>
</dbReference>
<dbReference type="AlphaFoldDB" id="A0A9W5Q9Y1"/>
<dbReference type="Gene3D" id="2.60.40.10">
    <property type="entry name" value="Immunoglobulins"/>
    <property type="match status" value="2"/>
</dbReference>
<keyword evidence="1" id="KW-0472">Membrane</keyword>
<evidence type="ECO:0000313" key="4">
    <source>
        <dbReference type="Proteomes" id="UP000013989"/>
    </source>
</evidence>
<dbReference type="Proteomes" id="UP000013989">
    <property type="component" value="Unassembled WGS sequence"/>
</dbReference>
<evidence type="ECO:0000256" key="1">
    <source>
        <dbReference type="SAM" id="Phobius"/>
    </source>
</evidence>
<feature type="transmembrane region" description="Helical" evidence="1">
    <location>
        <begin position="444"/>
        <end position="466"/>
    </location>
</feature>
<keyword evidence="1" id="KW-0812">Transmembrane</keyword>
<dbReference type="PROSITE" id="PS50853">
    <property type="entry name" value="FN3"/>
    <property type="match status" value="1"/>
</dbReference>
<accession>A0A9W5Q9Y1</accession>
<feature type="domain" description="Fibronectin type-III" evidence="2">
    <location>
        <begin position="334"/>
        <end position="423"/>
    </location>
</feature>